<dbReference type="Gene3D" id="3.55.40.10">
    <property type="entry name" value="minor pseudopilin epsh domain"/>
    <property type="match status" value="1"/>
</dbReference>
<dbReference type="AlphaFoldDB" id="A0A6G6YA80"/>
<proteinExistence type="predicted"/>
<gene>
    <name evidence="1" type="ORF">G5C33_07995</name>
</gene>
<protein>
    <submittedName>
        <fullName evidence="1">Prepilin-type N-terminal cleavage/methylation domain-containing protein</fullName>
    </submittedName>
</protein>
<dbReference type="InterPro" id="IPR045584">
    <property type="entry name" value="Pilin-like"/>
</dbReference>
<dbReference type="NCBIfam" id="TIGR02532">
    <property type="entry name" value="IV_pilin_GFxxxE"/>
    <property type="match status" value="1"/>
</dbReference>
<dbReference type="InterPro" id="IPR012902">
    <property type="entry name" value="N_methyl_site"/>
</dbReference>
<organism evidence="1 2">
    <name type="scientific">Stakelama tenebrarum</name>
    <dbReference type="NCBI Taxonomy" id="2711215"/>
    <lineage>
        <taxon>Bacteria</taxon>
        <taxon>Pseudomonadati</taxon>
        <taxon>Pseudomonadota</taxon>
        <taxon>Alphaproteobacteria</taxon>
        <taxon>Sphingomonadales</taxon>
        <taxon>Sphingomonadaceae</taxon>
        <taxon>Stakelama</taxon>
    </lineage>
</organism>
<dbReference type="SUPFAM" id="SSF54523">
    <property type="entry name" value="Pili subunits"/>
    <property type="match status" value="1"/>
</dbReference>
<evidence type="ECO:0000313" key="1">
    <source>
        <dbReference type="EMBL" id="QIG81835.1"/>
    </source>
</evidence>
<evidence type="ECO:0000313" key="2">
    <source>
        <dbReference type="Proteomes" id="UP000501568"/>
    </source>
</evidence>
<name>A0A6G6YA80_9SPHN</name>
<dbReference type="KEGG" id="spzr:G5C33_07995"/>
<accession>A0A6G6YA80</accession>
<dbReference type="Proteomes" id="UP000501568">
    <property type="component" value="Chromosome"/>
</dbReference>
<dbReference type="EMBL" id="CP049109">
    <property type="protein sequence ID" value="QIG81835.1"/>
    <property type="molecule type" value="Genomic_DNA"/>
</dbReference>
<keyword evidence="2" id="KW-1185">Reference proteome</keyword>
<sequence>MTLIEMLIVLAIIGVAAGAVSLGIGAVTRAPNVETEARRLATQLQAAADDAMLGDHMIAFTVREDGYGFSDYSPGGLTERTGEAFGFHQLPGGIVMTLNVNPPVVLGVDGAGQPLLATIESGEQRWMVTFDGLTATAAPAPEPAT</sequence>
<reference evidence="1 2" key="1">
    <citation type="submission" date="2020-02" db="EMBL/GenBank/DDBJ databases">
        <authorList>
            <person name="Zheng R.K."/>
            <person name="Sun C.M."/>
        </authorList>
    </citation>
    <scope>NUCLEOTIDE SEQUENCE [LARGE SCALE GENOMIC DNA]</scope>
    <source>
        <strain evidence="2">zrk23</strain>
    </source>
</reference>